<proteinExistence type="predicted"/>
<feature type="region of interest" description="Disordered" evidence="1">
    <location>
        <begin position="163"/>
        <end position="191"/>
    </location>
</feature>
<sequence length="191" mass="20349">ALSVSEPGDVDESGQEATLTVSSNESASPTHISQFTDQTGGESGESDGKEAALALTAAELEDQFDSQIDREKHPELASILDQINAECREGQAAKTDSVDGLTPEQYHITLAEHFLRPDVPAGYAASAESMWANPPSPLPIVNVCVRLETCALDFTHVLDAAWKKRKGPPSESKHAKESKSDPTVAEAPGHM</sequence>
<feature type="compositionally biased region" description="Polar residues" evidence="1">
    <location>
        <begin position="15"/>
        <end position="40"/>
    </location>
</feature>
<feature type="compositionally biased region" description="Basic and acidic residues" evidence="1">
    <location>
        <begin position="171"/>
        <end position="180"/>
    </location>
</feature>
<accession>A0ABP0QE84</accession>
<name>A0ABP0QE84_9DINO</name>
<evidence type="ECO:0000313" key="3">
    <source>
        <dbReference type="Proteomes" id="UP001642484"/>
    </source>
</evidence>
<keyword evidence="3" id="KW-1185">Reference proteome</keyword>
<feature type="non-terminal residue" evidence="2">
    <location>
        <position position="1"/>
    </location>
</feature>
<comment type="caution">
    <text evidence="2">The sequence shown here is derived from an EMBL/GenBank/DDBJ whole genome shotgun (WGS) entry which is preliminary data.</text>
</comment>
<reference evidence="2 3" key="1">
    <citation type="submission" date="2024-02" db="EMBL/GenBank/DDBJ databases">
        <authorList>
            <person name="Chen Y."/>
            <person name="Shah S."/>
            <person name="Dougan E. K."/>
            <person name="Thang M."/>
            <person name="Chan C."/>
        </authorList>
    </citation>
    <scope>NUCLEOTIDE SEQUENCE [LARGE SCALE GENOMIC DNA]</scope>
</reference>
<evidence type="ECO:0000313" key="2">
    <source>
        <dbReference type="EMBL" id="CAK9085312.1"/>
    </source>
</evidence>
<organism evidence="2 3">
    <name type="scientific">Durusdinium trenchii</name>
    <dbReference type="NCBI Taxonomy" id="1381693"/>
    <lineage>
        <taxon>Eukaryota</taxon>
        <taxon>Sar</taxon>
        <taxon>Alveolata</taxon>
        <taxon>Dinophyceae</taxon>
        <taxon>Suessiales</taxon>
        <taxon>Symbiodiniaceae</taxon>
        <taxon>Durusdinium</taxon>
    </lineage>
</organism>
<dbReference type="Proteomes" id="UP001642484">
    <property type="component" value="Unassembled WGS sequence"/>
</dbReference>
<dbReference type="EMBL" id="CAXAMN010024286">
    <property type="protein sequence ID" value="CAK9085312.1"/>
    <property type="molecule type" value="Genomic_DNA"/>
</dbReference>
<feature type="region of interest" description="Disordered" evidence="1">
    <location>
        <begin position="1"/>
        <end position="51"/>
    </location>
</feature>
<protein>
    <submittedName>
        <fullName evidence="2">Uncharacterized protein</fullName>
    </submittedName>
</protein>
<gene>
    <name evidence="2" type="ORF">CCMP2556_LOCUS41430</name>
</gene>
<evidence type="ECO:0000256" key="1">
    <source>
        <dbReference type="SAM" id="MobiDB-lite"/>
    </source>
</evidence>